<dbReference type="Proteomes" id="UP001198565">
    <property type="component" value="Unassembled WGS sequence"/>
</dbReference>
<evidence type="ECO:0000313" key="3">
    <source>
        <dbReference type="EMBL" id="MBY8884348.1"/>
    </source>
</evidence>
<feature type="region of interest" description="Disordered" evidence="1">
    <location>
        <begin position="1"/>
        <end position="31"/>
    </location>
</feature>
<feature type="transmembrane region" description="Helical" evidence="2">
    <location>
        <begin position="72"/>
        <end position="91"/>
    </location>
</feature>
<organism evidence="3 4">
    <name type="scientific">Streptantibioticus parmotrematis</name>
    <dbReference type="NCBI Taxonomy" id="2873249"/>
    <lineage>
        <taxon>Bacteria</taxon>
        <taxon>Bacillati</taxon>
        <taxon>Actinomycetota</taxon>
        <taxon>Actinomycetes</taxon>
        <taxon>Kitasatosporales</taxon>
        <taxon>Streptomycetaceae</taxon>
        <taxon>Streptantibioticus</taxon>
    </lineage>
</organism>
<comment type="caution">
    <text evidence="3">The sequence shown here is derived from an EMBL/GenBank/DDBJ whole genome shotgun (WGS) entry which is preliminary data.</text>
</comment>
<keyword evidence="2" id="KW-0472">Membrane</keyword>
<gene>
    <name evidence="3" type="ORF">K7472_05760</name>
</gene>
<feature type="compositionally biased region" description="Low complexity" evidence="1">
    <location>
        <begin position="1"/>
        <end position="17"/>
    </location>
</feature>
<evidence type="ECO:0008006" key="5">
    <source>
        <dbReference type="Google" id="ProtNLM"/>
    </source>
</evidence>
<evidence type="ECO:0000313" key="4">
    <source>
        <dbReference type="Proteomes" id="UP001198565"/>
    </source>
</evidence>
<feature type="transmembrane region" description="Helical" evidence="2">
    <location>
        <begin position="132"/>
        <end position="154"/>
    </location>
</feature>
<feature type="transmembrane region" description="Helical" evidence="2">
    <location>
        <begin position="103"/>
        <end position="126"/>
    </location>
</feature>
<keyword evidence="2" id="KW-1133">Transmembrane helix</keyword>
<feature type="transmembrane region" description="Helical" evidence="2">
    <location>
        <begin position="42"/>
        <end position="60"/>
    </location>
</feature>
<protein>
    <recommendedName>
        <fullName evidence="5">Integral membrane protein</fullName>
    </recommendedName>
</protein>
<proteinExistence type="predicted"/>
<keyword evidence="2" id="KW-0812">Transmembrane</keyword>
<accession>A0ABS7QMD2</accession>
<name>A0ABS7QMD2_9ACTN</name>
<dbReference type="RefSeq" id="WP_222974657.1">
    <property type="nucleotide sequence ID" value="NZ_JAINVZ010000003.1"/>
</dbReference>
<evidence type="ECO:0000256" key="1">
    <source>
        <dbReference type="SAM" id="MobiDB-lite"/>
    </source>
</evidence>
<dbReference type="EMBL" id="JAINVZ010000003">
    <property type="protein sequence ID" value="MBY8884348.1"/>
    <property type="molecule type" value="Genomic_DNA"/>
</dbReference>
<reference evidence="3 4" key="1">
    <citation type="submission" date="2021-08" db="EMBL/GenBank/DDBJ databases">
        <title>Streptomyces sp. PTM05 isolated from lichen.</title>
        <authorList>
            <person name="Somphong A."/>
            <person name="Phongsopitanun W."/>
            <person name="Tanasupawat S."/>
        </authorList>
    </citation>
    <scope>NUCLEOTIDE SEQUENCE [LARGE SCALE GENOMIC DNA]</scope>
    <source>
        <strain evidence="3 4">Ptm05</strain>
    </source>
</reference>
<evidence type="ECO:0000256" key="2">
    <source>
        <dbReference type="SAM" id="Phobius"/>
    </source>
</evidence>
<sequence length="165" mass="17356">MADTGTTSGTGTAGKNTDGTTTDAESAQARPRRKIGEGPGRLIVSLYGLFTVAAGSRSIYQLIAQFHRAPLSYVLSAVAAVVYAFILVTLVRGGESARRIGIVCCAAELAGVLIVGTLTIVTPSLFHDQTVWSYYGVDYLLIPLALPVTGILWLRRAAPGKDETA</sequence>
<keyword evidence="4" id="KW-1185">Reference proteome</keyword>